<comment type="similarity">
    <text evidence="4">Belongs to the GMC oxidoreductase family.</text>
</comment>
<accession>A0A3N0CH66</accession>
<evidence type="ECO:0000256" key="11">
    <source>
        <dbReference type="ARBA" id="ARBA00023136"/>
    </source>
</evidence>
<dbReference type="PIRSF" id="PIRSF028937">
    <property type="entry name" value="Lg_Ch_AO"/>
    <property type="match status" value="1"/>
</dbReference>
<evidence type="ECO:0000259" key="12">
    <source>
        <dbReference type="Pfam" id="PF00732"/>
    </source>
</evidence>
<evidence type="ECO:0000256" key="10">
    <source>
        <dbReference type="ARBA" id="ARBA00023002"/>
    </source>
</evidence>
<dbReference type="SUPFAM" id="SSF51905">
    <property type="entry name" value="FAD/NAD(P)-binding domain"/>
    <property type="match status" value="1"/>
</dbReference>
<dbReference type="EC" id="1.1.3.20" evidence="5"/>
<proteinExistence type="inferred from homology"/>
<dbReference type="Proteomes" id="UP000267128">
    <property type="component" value="Unassembled WGS sequence"/>
</dbReference>
<dbReference type="GO" id="GO:0046577">
    <property type="term" value="F:long-chain-alcohol oxidase activity"/>
    <property type="evidence" value="ECO:0007669"/>
    <property type="project" value="UniProtKB-EC"/>
</dbReference>
<keyword evidence="11" id="KW-0472">Membrane</keyword>
<feature type="domain" description="Glucose-methanol-choline oxidoreductase C-terminal" evidence="13">
    <location>
        <begin position="505"/>
        <end position="634"/>
    </location>
</feature>
<reference evidence="14 15" key="1">
    <citation type="submission" date="2018-11" db="EMBL/GenBank/DDBJ databases">
        <authorList>
            <person name="Li F."/>
        </authorList>
    </citation>
    <scope>NUCLEOTIDE SEQUENCE [LARGE SCALE GENOMIC DNA]</scope>
    <source>
        <strain evidence="14 15">Gsoil 097</strain>
    </source>
</reference>
<evidence type="ECO:0000256" key="8">
    <source>
        <dbReference type="ARBA" id="ARBA00022827"/>
    </source>
</evidence>
<dbReference type="RefSeq" id="WP_123227907.1">
    <property type="nucleotide sequence ID" value="NZ_RJSE01000007.1"/>
</dbReference>
<dbReference type="InterPro" id="IPR036188">
    <property type="entry name" value="FAD/NAD-bd_sf"/>
</dbReference>
<comment type="subcellular location">
    <subcellularLocation>
        <location evidence="3">Membrane</location>
    </subcellularLocation>
</comment>
<dbReference type="Pfam" id="PF05199">
    <property type="entry name" value="GMC_oxred_C"/>
    <property type="match status" value="1"/>
</dbReference>
<dbReference type="PANTHER" id="PTHR46056">
    <property type="entry name" value="LONG-CHAIN-ALCOHOL OXIDASE"/>
    <property type="match status" value="1"/>
</dbReference>
<comment type="function">
    <text evidence="2">Long-chain fatty alcohol oxidase involved in the omega-oxidation pathway of lipid degradation.</text>
</comment>
<dbReference type="InterPro" id="IPR012400">
    <property type="entry name" value="Long_Oxdase"/>
</dbReference>
<organism evidence="14 15">
    <name type="scientific">Nocardioides marmoriginsengisoli</name>
    <dbReference type="NCBI Taxonomy" id="661483"/>
    <lineage>
        <taxon>Bacteria</taxon>
        <taxon>Bacillati</taxon>
        <taxon>Actinomycetota</taxon>
        <taxon>Actinomycetes</taxon>
        <taxon>Propionibacteriales</taxon>
        <taxon>Nocardioidaceae</taxon>
        <taxon>Nocardioides</taxon>
    </lineage>
</organism>
<evidence type="ECO:0000256" key="6">
    <source>
        <dbReference type="ARBA" id="ARBA00022630"/>
    </source>
</evidence>
<dbReference type="GO" id="GO:0050660">
    <property type="term" value="F:flavin adenine dinucleotide binding"/>
    <property type="evidence" value="ECO:0007669"/>
    <property type="project" value="InterPro"/>
</dbReference>
<evidence type="ECO:0000259" key="13">
    <source>
        <dbReference type="Pfam" id="PF05199"/>
    </source>
</evidence>
<dbReference type="PANTHER" id="PTHR46056:SF12">
    <property type="entry name" value="LONG-CHAIN-ALCOHOL OXIDASE"/>
    <property type="match status" value="1"/>
</dbReference>
<evidence type="ECO:0000256" key="9">
    <source>
        <dbReference type="ARBA" id="ARBA00022989"/>
    </source>
</evidence>
<dbReference type="InterPro" id="IPR000172">
    <property type="entry name" value="GMC_OxRdtase_N"/>
</dbReference>
<dbReference type="InterPro" id="IPR007867">
    <property type="entry name" value="GMC_OxRtase_C"/>
</dbReference>
<comment type="catalytic activity">
    <reaction evidence="1">
        <text>a long-chain primary fatty alcohol + O2 = a long-chain fatty aldehyde + H2O2</text>
        <dbReference type="Rhea" id="RHEA:22756"/>
        <dbReference type="ChEBI" id="CHEBI:15379"/>
        <dbReference type="ChEBI" id="CHEBI:16240"/>
        <dbReference type="ChEBI" id="CHEBI:17176"/>
        <dbReference type="ChEBI" id="CHEBI:77396"/>
        <dbReference type="EC" id="1.1.3.20"/>
    </reaction>
</comment>
<comment type="caution">
    <text evidence="14">The sequence shown here is derived from an EMBL/GenBank/DDBJ whole genome shotgun (WGS) entry which is preliminary data.</text>
</comment>
<dbReference type="EMBL" id="RJSE01000007">
    <property type="protein sequence ID" value="RNL62611.1"/>
    <property type="molecule type" value="Genomic_DNA"/>
</dbReference>
<keyword evidence="15" id="KW-1185">Reference proteome</keyword>
<sequence length="647" mass="67754">MTFTDQHLAALRLISDTFAPGDGAVPPASKVGGPEFALELAGTNPRKSELQQLRLVLRLWDTRFLGLVLTGRPRKFSSLDQAGRERVLLSLSDSRVAAKRALFAALKGACLAPYYVTGGPVLWDSIGYAGPPGPLENAPDPALKPEGVTQDESIVCDVVVVGSGAGGGTAAGVLATAGLDVVVLEAGEYHDDRDFDGSERTGFSQLYAGSPGVTSEGQVQLVAGRGLGGGTVVNYTTSFPTPDHVRAEWAALGTPQFATSEYDDAMAAVNARLGVNKDHPGAGVRDRLLEKGAEKIGWSRGAMPRNVIGCDAGIECGRCGMGCRIGAKQSVTKTWLADAAEHGARIYTGARATKVTVENGRATGVAAVSADGHTLSVKARAVVVAAGAIQTPALLKRSGLTNPNIGKHLRLHPATALWGLMPELVNPWEGAMQARYVDEWTDLDGDGYGVLYETAPLTPAFGSGFVNWRGGAEHLRRMRELKNMLGVAIVVRDKGPGGTVKIGKDGEPIVSYTLSPGDTDLLMKGLEGAARIAEAAGATQIYTTHHRTMGYAPGRKGNLESFVKAIRAEGAAPARLTLAALHIMGSARMGGSPQMSAVNPDGETWDVKDLVVADASCFPTASGVNPMISIESIAYMNATRLAARLTR</sequence>
<evidence type="ECO:0000256" key="7">
    <source>
        <dbReference type="ARBA" id="ARBA00022692"/>
    </source>
</evidence>
<keyword evidence="7" id="KW-0812">Transmembrane</keyword>
<evidence type="ECO:0000313" key="15">
    <source>
        <dbReference type="Proteomes" id="UP000267128"/>
    </source>
</evidence>
<dbReference type="GO" id="GO:0016020">
    <property type="term" value="C:membrane"/>
    <property type="evidence" value="ECO:0007669"/>
    <property type="project" value="UniProtKB-SubCell"/>
</dbReference>
<evidence type="ECO:0000313" key="14">
    <source>
        <dbReference type="EMBL" id="RNL62611.1"/>
    </source>
</evidence>
<keyword evidence="8" id="KW-0274">FAD</keyword>
<evidence type="ECO:0000256" key="4">
    <source>
        <dbReference type="ARBA" id="ARBA00010790"/>
    </source>
</evidence>
<evidence type="ECO:0000256" key="1">
    <source>
        <dbReference type="ARBA" id="ARBA00000920"/>
    </source>
</evidence>
<evidence type="ECO:0000256" key="2">
    <source>
        <dbReference type="ARBA" id="ARBA00003842"/>
    </source>
</evidence>
<evidence type="ECO:0000256" key="5">
    <source>
        <dbReference type="ARBA" id="ARBA00013125"/>
    </source>
</evidence>
<gene>
    <name evidence="14" type="ORF">EFK50_12675</name>
</gene>
<keyword evidence="10" id="KW-0560">Oxidoreductase</keyword>
<keyword evidence="9" id="KW-1133">Transmembrane helix</keyword>
<name>A0A3N0CH66_9ACTN</name>
<dbReference type="OrthoDB" id="9798604at2"/>
<dbReference type="Pfam" id="PF00732">
    <property type="entry name" value="GMC_oxred_N"/>
    <property type="match status" value="1"/>
</dbReference>
<feature type="domain" description="Glucose-methanol-choline oxidoreductase N-terminal" evidence="12">
    <location>
        <begin position="209"/>
        <end position="414"/>
    </location>
</feature>
<keyword evidence="6" id="KW-0285">Flavoprotein</keyword>
<evidence type="ECO:0000256" key="3">
    <source>
        <dbReference type="ARBA" id="ARBA00004370"/>
    </source>
</evidence>
<dbReference type="Gene3D" id="3.50.50.60">
    <property type="entry name" value="FAD/NAD(P)-binding domain"/>
    <property type="match status" value="2"/>
</dbReference>
<protein>
    <recommendedName>
        <fullName evidence="5">long-chain-alcohol oxidase</fullName>
        <ecNumber evidence="5">1.1.3.20</ecNumber>
    </recommendedName>
</protein>
<dbReference type="AlphaFoldDB" id="A0A3N0CH66"/>